<comment type="cofactor">
    <cofactor evidence="2">
        <name>Zn(2+)</name>
        <dbReference type="ChEBI" id="CHEBI:29105"/>
    </cofactor>
</comment>
<evidence type="ECO:0000313" key="19">
    <source>
        <dbReference type="EMBL" id="MBR7829729.1"/>
    </source>
</evidence>
<dbReference type="EC" id="2.7.7.12" evidence="5 14"/>
<keyword evidence="8 16" id="KW-0548">Nucleotidyltransferase</keyword>
<evidence type="ECO:0000256" key="9">
    <source>
        <dbReference type="ARBA" id="ARBA00022723"/>
    </source>
</evidence>
<feature type="domain" description="Galactose-1-phosphate uridyl transferase C-terminal" evidence="18">
    <location>
        <begin position="190"/>
        <end position="348"/>
    </location>
</feature>
<evidence type="ECO:0000256" key="8">
    <source>
        <dbReference type="ARBA" id="ARBA00022695"/>
    </source>
</evidence>
<evidence type="ECO:0000256" key="2">
    <source>
        <dbReference type="ARBA" id="ARBA00001947"/>
    </source>
</evidence>
<evidence type="ECO:0000256" key="4">
    <source>
        <dbReference type="ARBA" id="ARBA00010951"/>
    </source>
</evidence>
<dbReference type="InterPro" id="IPR001937">
    <property type="entry name" value="GalP_UDPtransf1"/>
</dbReference>
<dbReference type="PANTHER" id="PTHR11943:SF1">
    <property type="entry name" value="GALACTOSE-1-PHOSPHATE URIDYLYLTRANSFERASE"/>
    <property type="match status" value="1"/>
</dbReference>
<dbReference type="FunFam" id="3.30.428.10:FF:000010">
    <property type="entry name" value="Galactose-1-phosphate uridylyltransferase"/>
    <property type="match status" value="1"/>
</dbReference>
<dbReference type="GO" id="GO:0033499">
    <property type="term" value="P:galactose catabolic process via UDP-galactose, Leloir pathway"/>
    <property type="evidence" value="ECO:0007669"/>
    <property type="project" value="TreeGrafter"/>
</dbReference>
<dbReference type="NCBIfam" id="TIGR00209">
    <property type="entry name" value="galT_1"/>
    <property type="match status" value="1"/>
</dbReference>
<comment type="caution">
    <text evidence="19">The sequence shown here is derived from an EMBL/GenBank/DDBJ whole genome shotgun (WGS) entry which is preliminary data.</text>
</comment>
<gene>
    <name evidence="19" type="primary">galT</name>
    <name evidence="19" type="ORF">KDK95_25720</name>
</gene>
<comment type="pathway">
    <text evidence="3 16">Carbohydrate metabolism; galactose metabolism.</text>
</comment>
<keyword evidence="9 16" id="KW-0479">Metal-binding</keyword>
<evidence type="ECO:0000256" key="16">
    <source>
        <dbReference type="RuleBase" id="RU000506"/>
    </source>
</evidence>
<protein>
    <recommendedName>
        <fullName evidence="6 14">Galactose-1-phosphate uridylyltransferase</fullName>
        <ecNumber evidence="5 14">2.7.7.12</ecNumber>
    </recommendedName>
</protein>
<feature type="active site" description="Tele-UMP-histidine intermediate" evidence="15">
    <location>
        <position position="171"/>
    </location>
</feature>
<dbReference type="InterPro" id="IPR005850">
    <property type="entry name" value="GalP_Utransf_C"/>
</dbReference>
<evidence type="ECO:0000256" key="5">
    <source>
        <dbReference type="ARBA" id="ARBA00012384"/>
    </source>
</evidence>
<keyword evidence="10" id="KW-0862">Zinc</keyword>
<organism evidence="19 20">
    <name type="scientific">Actinospica acidithermotolerans</name>
    <dbReference type="NCBI Taxonomy" id="2828514"/>
    <lineage>
        <taxon>Bacteria</taxon>
        <taxon>Bacillati</taxon>
        <taxon>Actinomycetota</taxon>
        <taxon>Actinomycetes</taxon>
        <taxon>Catenulisporales</taxon>
        <taxon>Actinospicaceae</taxon>
        <taxon>Actinospica</taxon>
    </lineage>
</organism>
<evidence type="ECO:0000259" key="17">
    <source>
        <dbReference type="Pfam" id="PF01087"/>
    </source>
</evidence>
<dbReference type="EMBL" id="JAGSOH010000097">
    <property type="protein sequence ID" value="MBR7829729.1"/>
    <property type="molecule type" value="Genomic_DNA"/>
</dbReference>
<keyword evidence="13 16" id="KW-0119">Carbohydrate metabolism</keyword>
<evidence type="ECO:0000256" key="1">
    <source>
        <dbReference type="ARBA" id="ARBA00001107"/>
    </source>
</evidence>
<dbReference type="GO" id="GO:0008270">
    <property type="term" value="F:zinc ion binding"/>
    <property type="evidence" value="ECO:0007669"/>
    <property type="project" value="InterPro"/>
</dbReference>
<evidence type="ECO:0000259" key="18">
    <source>
        <dbReference type="Pfam" id="PF02744"/>
    </source>
</evidence>
<keyword evidence="11" id="KW-0408">Iron</keyword>
<reference evidence="19" key="1">
    <citation type="submission" date="2021-04" db="EMBL/GenBank/DDBJ databases">
        <title>Genome based classification of Actinospica acidithermotolerans sp. nov., an actinobacterium isolated from an Indonesian hot spring.</title>
        <authorList>
            <person name="Kusuma A.B."/>
            <person name="Putra K.E."/>
            <person name="Nafisah S."/>
            <person name="Loh J."/>
            <person name="Nouioui I."/>
            <person name="Goodfellow M."/>
        </authorList>
    </citation>
    <scope>NUCLEOTIDE SEQUENCE</scope>
    <source>
        <strain evidence="19">MGRD01-02</strain>
    </source>
</reference>
<keyword evidence="12 16" id="KW-0299">Galactose metabolism</keyword>
<evidence type="ECO:0000313" key="20">
    <source>
        <dbReference type="Proteomes" id="UP000676325"/>
    </source>
</evidence>
<evidence type="ECO:0000256" key="6">
    <source>
        <dbReference type="ARBA" id="ARBA00016340"/>
    </source>
</evidence>
<dbReference type="Pfam" id="PF01087">
    <property type="entry name" value="GalP_UDP_transf"/>
    <property type="match status" value="1"/>
</dbReference>
<evidence type="ECO:0000256" key="12">
    <source>
        <dbReference type="ARBA" id="ARBA00023144"/>
    </source>
</evidence>
<comment type="similarity">
    <text evidence="4 16">Belongs to the galactose-1-phosphate uridylyltransferase type 1 family.</text>
</comment>
<dbReference type="Proteomes" id="UP000676325">
    <property type="component" value="Unassembled WGS sequence"/>
</dbReference>
<dbReference type="Pfam" id="PF02744">
    <property type="entry name" value="GalP_UDP_tr_C"/>
    <property type="match status" value="1"/>
</dbReference>
<accession>A0A941ELF3</accession>
<dbReference type="PIRSF" id="PIRSF000808">
    <property type="entry name" value="GalT"/>
    <property type="match status" value="1"/>
</dbReference>
<dbReference type="RefSeq" id="WP_212520860.1">
    <property type="nucleotide sequence ID" value="NZ_JAGSOH010000097.1"/>
</dbReference>
<evidence type="ECO:0000256" key="10">
    <source>
        <dbReference type="ARBA" id="ARBA00022833"/>
    </source>
</evidence>
<dbReference type="InterPro" id="IPR019779">
    <property type="entry name" value="GalP_UDPtransf1_His-AS"/>
</dbReference>
<dbReference type="GO" id="GO:0008108">
    <property type="term" value="F:UDP-glucose:hexose-1-phosphate uridylyltransferase activity"/>
    <property type="evidence" value="ECO:0007669"/>
    <property type="project" value="UniProtKB-UniRule"/>
</dbReference>
<evidence type="ECO:0000256" key="3">
    <source>
        <dbReference type="ARBA" id="ARBA00004947"/>
    </source>
</evidence>
<keyword evidence="7 16" id="KW-0808">Transferase</keyword>
<name>A0A941ELF3_9ACTN</name>
<evidence type="ECO:0000256" key="14">
    <source>
        <dbReference type="NCBIfam" id="TIGR00209"/>
    </source>
</evidence>
<proteinExistence type="inferred from homology"/>
<dbReference type="Gene3D" id="3.30.428.10">
    <property type="entry name" value="HIT-like"/>
    <property type="match status" value="2"/>
</dbReference>
<evidence type="ECO:0000256" key="7">
    <source>
        <dbReference type="ARBA" id="ARBA00022679"/>
    </source>
</evidence>
<dbReference type="AlphaFoldDB" id="A0A941ELF3"/>
<keyword evidence="20" id="KW-1185">Reference proteome</keyword>
<evidence type="ECO:0000256" key="11">
    <source>
        <dbReference type="ARBA" id="ARBA00023004"/>
    </source>
</evidence>
<dbReference type="InterPro" id="IPR005849">
    <property type="entry name" value="GalP_Utransf_N"/>
</dbReference>
<sequence length="352" mass="39382">MKKTVITLADGRELFYYDSGDGEARGGYPDRRPLEPMHRAAETRYDEAQGEWIAIAAHRQNRTYKPPADQCPLDPTHGDRLTEIPAPDYEVVVFENRFPSLGGPDGGRCEVVCFTSEHEKSFADLTEAQASLVLEAWTDRTADLLARPDVRQVYMFENRGEEIGVTLAHPHGQIYAFPYLAPKMERAVTQAAAYRERTGRNLFEDLVERESAGERVVDENEHWIAFTPYAARWPYEAHLYPKRRTPDFTALDDAQRAAFPSIYLSLLRRFDGLFPAPEGGAPNRTPYIAAWHQAPKRAPGAATEIALHCEIFTVRRAPGKLKYLAGAESGMGAFASDTTPEQAALALRNAGR</sequence>
<dbReference type="GO" id="GO:0005737">
    <property type="term" value="C:cytoplasm"/>
    <property type="evidence" value="ECO:0007669"/>
    <property type="project" value="TreeGrafter"/>
</dbReference>
<feature type="domain" description="Galactose-1-phosphate uridyl transferase N-terminal" evidence="17">
    <location>
        <begin position="105"/>
        <end position="178"/>
    </location>
</feature>
<dbReference type="InterPro" id="IPR036265">
    <property type="entry name" value="HIT-like_sf"/>
</dbReference>
<comment type="catalytic activity">
    <reaction evidence="1 16">
        <text>alpha-D-galactose 1-phosphate + UDP-alpha-D-glucose = alpha-D-glucose 1-phosphate + UDP-alpha-D-galactose</text>
        <dbReference type="Rhea" id="RHEA:13989"/>
        <dbReference type="ChEBI" id="CHEBI:58336"/>
        <dbReference type="ChEBI" id="CHEBI:58601"/>
        <dbReference type="ChEBI" id="CHEBI:58885"/>
        <dbReference type="ChEBI" id="CHEBI:66914"/>
        <dbReference type="EC" id="2.7.7.12"/>
    </reaction>
</comment>
<dbReference type="PANTHER" id="PTHR11943">
    <property type="entry name" value="GALACTOSE-1-PHOSPHATE URIDYLYLTRANSFERASE"/>
    <property type="match status" value="1"/>
</dbReference>
<evidence type="ECO:0000256" key="15">
    <source>
        <dbReference type="PIRSR" id="PIRSR000808-1"/>
    </source>
</evidence>
<evidence type="ECO:0000256" key="13">
    <source>
        <dbReference type="ARBA" id="ARBA00023277"/>
    </source>
</evidence>
<dbReference type="SUPFAM" id="SSF54197">
    <property type="entry name" value="HIT-like"/>
    <property type="match status" value="2"/>
</dbReference>
<dbReference type="PROSITE" id="PS00117">
    <property type="entry name" value="GAL_P_UDP_TRANSF_I"/>
    <property type="match status" value="1"/>
</dbReference>